<proteinExistence type="predicted"/>
<dbReference type="PANTHER" id="PTHR38731:SF3">
    <property type="entry name" value="BLL6125 PROTEIN"/>
    <property type="match status" value="1"/>
</dbReference>
<reference evidence="4" key="2">
    <citation type="submission" date="2011-03" db="EMBL/GenBank/DDBJ databases">
        <title>The complete genome of Desulfobacca acetoxidans DSM 11109.</title>
        <authorList>
            <consortium name="US DOE Joint Genome Institute (JGI-PGF)"/>
            <person name="Lucas S."/>
            <person name="Copeland A."/>
            <person name="Lapidus A."/>
            <person name="Bruce D."/>
            <person name="Goodwin L."/>
            <person name="Pitluck S."/>
            <person name="Peters L."/>
            <person name="Kyrpides N."/>
            <person name="Mavromatis K."/>
            <person name="Ivanova N."/>
            <person name="Ovchinnikova G."/>
            <person name="Teshima H."/>
            <person name="Detter J.C."/>
            <person name="Han C."/>
            <person name="Land M."/>
            <person name="Hauser L."/>
            <person name="Markowitz V."/>
            <person name="Cheng J.-F."/>
            <person name="Hugenholtz P."/>
            <person name="Woyke T."/>
            <person name="Wu D."/>
            <person name="Spring S."/>
            <person name="Schueler E."/>
            <person name="Brambilla E."/>
            <person name="Klenk H.-P."/>
            <person name="Eisen J.A."/>
        </authorList>
    </citation>
    <scope>NUCLEOTIDE SEQUENCE [LARGE SCALE GENOMIC DNA]</scope>
    <source>
        <strain evidence="4">ATCC 700848 / DSM 11109 / ASRB2</strain>
    </source>
</reference>
<dbReference type="HOGENOM" id="CLU_628103_0_0_7"/>
<dbReference type="KEGG" id="dao:Desac_1310"/>
<evidence type="ECO:0000259" key="2">
    <source>
        <dbReference type="Pfam" id="PF04773"/>
    </source>
</evidence>
<feature type="signal peptide" evidence="1">
    <location>
        <begin position="1"/>
        <end position="23"/>
    </location>
</feature>
<dbReference type="Proteomes" id="UP000000483">
    <property type="component" value="Chromosome"/>
</dbReference>
<dbReference type="EMBL" id="CP002629">
    <property type="protein sequence ID" value="AEB09167.1"/>
    <property type="molecule type" value="Genomic_DNA"/>
</dbReference>
<dbReference type="RefSeq" id="WP_013706279.1">
    <property type="nucleotide sequence ID" value="NC_015388.1"/>
</dbReference>
<dbReference type="eggNOG" id="COG4254">
    <property type="taxonomic scope" value="Bacteria"/>
</dbReference>
<dbReference type="InterPro" id="IPR006860">
    <property type="entry name" value="FecR"/>
</dbReference>
<accession>F2NCN3</accession>
<feature type="domain" description="FecR protein" evidence="2">
    <location>
        <begin position="60"/>
        <end position="147"/>
    </location>
</feature>
<sequence>MRRLFWTVIPMLLAILIAPEGFAAQEVGGVSEVLGRVDILREGKLPALPAEVGGKIYQGDIIRTKSESKVKLHFADDSILSIAPNSRVAINEYLYAPDQNQRRAGIKIFYGLVHTLVTKIFKKEAPDFVVETQTAVIGVRGTDYYTVVAPDASDIYNNTGITEVTNIFPEIVGKARLEGKAYTRVATNLPPTLPLPLTQDDLRWLEGQMSPKVISMRSQPGSEQMFSKAAASTVQAASLPTTVASQLAGQLNPVQNLQSAVYVPPQPAPTPISTPYYILAYWGTGATDLDLHLTGPVASRFHVYYAEVGSSTAQPYSLYHYDAVVANGSEVISIAKFNQGDVYRASVYNYSDPSYTSTNLSTTSGVTMQLIEGGKVVTATTPYNGVTVEGGKVLQTITPVSGQAGNTWRAAEINPSTGQINTVNQILNSANSASVQ</sequence>
<evidence type="ECO:0000256" key="1">
    <source>
        <dbReference type="SAM" id="SignalP"/>
    </source>
</evidence>
<feature type="chain" id="PRO_5003287087" description="FecR protein domain-containing protein" evidence="1">
    <location>
        <begin position="24"/>
        <end position="436"/>
    </location>
</feature>
<evidence type="ECO:0000313" key="3">
    <source>
        <dbReference type="EMBL" id="AEB09167.1"/>
    </source>
</evidence>
<reference evidence="3 4" key="1">
    <citation type="journal article" date="2011" name="Stand. Genomic Sci.">
        <title>Complete genome sequence of the acetate-degrading sulfate reducer Desulfobacca acetoxidans type strain (ASRB2).</title>
        <authorList>
            <person name="Goker M."/>
            <person name="Teshima H."/>
            <person name="Lapidus A."/>
            <person name="Nolan M."/>
            <person name="Lucas S."/>
            <person name="Hammon N."/>
            <person name="Deshpande S."/>
            <person name="Cheng J.F."/>
            <person name="Tapia R."/>
            <person name="Han C."/>
            <person name="Goodwin L."/>
            <person name="Pitluck S."/>
            <person name="Huntemann M."/>
            <person name="Liolios K."/>
            <person name="Ivanova N."/>
            <person name="Pagani I."/>
            <person name="Mavromatis K."/>
            <person name="Ovchinikova G."/>
            <person name="Pati A."/>
            <person name="Chen A."/>
            <person name="Palaniappan K."/>
            <person name="Land M."/>
            <person name="Hauser L."/>
            <person name="Brambilla E.M."/>
            <person name="Rohde M."/>
            <person name="Spring S."/>
            <person name="Detter J.C."/>
            <person name="Woyke T."/>
            <person name="Bristow J."/>
            <person name="Eisen J.A."/>
            <person name="Markowitz V."/>
            <person name="Hugenholtz P."/>
            <person name="Kyrpides N.C."/>
            <person name="Klenk H.P."/>
        </authorList>
    </citation>
    <scope>NUCLEOTIDE SEQUENCE [LARGE SCALE GENOMIC DNA]</scope>
    <source>
        <strain evidence="4">ATCC 700848 / DSM 11109 / ASRB2</strain>
    </source>
</reference>
<dbReference type="PANTHER" id="PTHR38731">
    <property type="entry name" value="LIPL45-RELATED LIPOPROTEIN-RELATED"/>
    <property type="match status" value="1"/>
</dbReference>
<name>F2NCN3_DESAR</name>
<dbReference type="Gene3D" id="2.60.120.1440">
    <property type="match status" value="1"/>
</dbReference>
<protein>
    <recommendedName>
        <fullName evidence="2">FecR protein domain-containing protein</fullName>
    </recommendedName>
</protein>
<dbReference type="Pfam" id="PF04773">
    <property type="entry name" value="FecR"/>
    <property type="match status" value="1"/>
</dbReference>
<organism evidence="3 4">
    <name type="scientific">Desulfobacca acetoxidans (strain ATCC 700848 / DSM 11109 / ASRB2)</name>
    <dbReference type="NCBI Taxonomy" id="880072"/>
    <lineage>
        <taxon>Bacteria</taxon>
        <taxon>Pseudomonadati</taxon>
        <taxon>Thermodesulfobacteriota</taxon>
        <taxon>Desulfobaccia</taxon>
        <taxon>Desulfobaccales</taxon>
        <taxon>Desulfobaccaceae</taxon>
        <taxon>Desulfobacca</taxon>
    </lineage>
</organism>
<gene>
    <name evidence="3" type="ordered locus">Desac_1310</name>
</gene>
<evidence type="ECO:0000313" key="4">
    <source>
        <dbReference type="Proteomes" id="UP000000483"/>
    </source>
</evidence>
<dbReference type="OrthoDB" id="5455671at2"/>
<dbReference type="STRING" id="880072.Desac_1310"/>
<dbReference type="AlphaFoldDB" id="F2NCN3"/>
<keyword evidence="4" id="KW-1185">Reference proteome</keyword>
<keyword evidence="1" id="KW-0732">Signal</keyword>